<feature type="signal peptide" evidence="1">
    <location>
        <begin position="1"/>
        <end position="25"/>
    </location>
</feature>
<dbReference type="Proteomes" id="UP001189429">
    <property type="component" value="Unassembled WGS sequence"/>
</dbReference>
<evidence type="ECO:0000313" key="3">
    <source>
        <dbReference type="EMBL" id="CAK0819568.1"/>
    </source>
</evidence>
<feature type="domain" description="Alpha-L-arabinofuranosidase B catalytic" evidence="2">
    <location>
        <begin position="25"/>
        <end position="343"/>
    </location>
</feature>
<dbReference type="PANTHER" id="PTHR39447">
    <property type="entry name" value="ALPHA-L-ARABINOFURANOSIDASE B"/>
    <property type="match status" value="1"/>
</dbReference>
<evidence type="ECO:0000313" key="4">
    <source>
        <dbReference type="Proteomes" id="UP001189429"/>
    </source>
</evidence>
<dbReference type="EMBL" id="CAUYUJ010007102">
    <property type="protein sequence ID" value="CAK0819568.1"/>
    <property type="molecule type" value="Genomic_DNA"/>
</dbReference>
<feature type="chain" id="PRO_5046849104" description="Alpha-L-arabinofuranosidase B catalytic domain-containing protein" evidence="1">
    <location>
        <begin position="26"/>
        <end position="351"/>
    </location>
</feature>
<keyword evidence="1" id="KW-0732">Signal</keyword>
<name>A0ABN9RKA2_9DINO</name>
<evidence type="ECO:0000256" key="1">
    <source>
        <dbReference type="SAM" id="SignalP"/>
    </source>
</evidence>
<dbReference type="InterPro" id="IPR013320">
    <property type="entry name" value="ConA-like_dom_sf"/>
</dbReference>
<comment type="caution">
    <text evidence="3">The sequence shown here is derived from an EMBL/GenBank/DDBJ whole genome shotgun (WGS) entry which is preliminary data.</text>
</comment>
<gene>
    <name evidence="3" type="ORF">PCOR1329_LOCUS21526</name>
</gene>
<dbReference type="SUPFAM" id="SSF49899">
    <property type="entry name" value="Concanavalin A-like lectins/glucanases"/>
    <property type="match status" value="1"/>
</dbReference>
<keyword evidence="4" id="KW-1185">Reference proteome</keyword>
<proteinExistence type="predicted"/>
<dbReference type="InterPro" id="IPR038964">
    <property type="entry name" value="ABFB"/>
</dbReference>
<sequence>MRGVEFELLSCIVFVAVMLSTGGTCDIYDAAGTPCVAAHSMVRALYASYSGPLYAVKRAVDNATIEVPLLVPGGFADSSVQDAFCSNSACVVQRIFDQSPRGNHLDVGPAGGAPFSAHHPDEGVNASKDVLWVGAHRAYGAYFESKKGYRNNNATGLAVGDQPESMYMVVNGRHYNRYCCFDYGNAEVDSHDDGAGTMEAVYFGQSNWPWGHGGGNGPWVMADLENGLFPGKDRVNLGNPSIDARFVTAMLKGKAGTFSLKGADAQSGRLQTLYDGERPEHQQFPPIGGNYTPMKKQGAIILGTGGDNSNWAQGTFYEGAITYGYADEATDQAVQVNIVAAGYGRGPDVFV</sequence>
<dbReference type="Gene3D" id="2.60.120.200">
    <property type="match status" value="1"/>
</dbReference>
<organism evidence="3 4">
    <name type="scientific">Prorocentrum cordatum</name>
    <dbReference type="NCBI Taxonomy" id="2364126"/>
    <lineage>
        <taxon>Eukaryota</taxon>
        <taxon>Sar</taxon>
        <taxon>Alveolata</taxon>
        <taxon>Dinophyceae</taxon>
        <taxon>Prorocentrales</taxon>
        <taxon>Prorocentraceae</taxon>
        <taxon>Prorocentrum</taxon>
    </lineage>
</organism>
<dbReference type="PANTHER" id="PTHR39447:SF2">
    <property type="entry name" value="ALPHA-L-ARABINOFURANOSIDASE B"/>
    <property type="match status" value="1"/>
</dbReference>
<reference evidence="3" key="1">
    <citation type="submission" date="2023-10" db="EMBL/GenBank/DDBJ databases">
        <authorList>
            <person name="Chen Y."/>
            <person name="Shah S."/>
            <person name="Dougan E. K."/>
            <person name="Thang M."/>
            <person name="Chan C."/>
        </authorList>
    </citation>
    <scope>NUCLEOTIDE SEQUENCE [LARGE SCALE GENOMIC DNA]</scope>
</reference>
<dbReference type="InterPro" id="IPR015289">
    <property type="entry name" value="A-L-arabinofuranosidase_B_cat"/>
</dbReference>
<accession>A0ABN9RKA2</accession>
<dbReference type="Pfam" id="PF09206">
    <property type="entry name" value="ArabFuran-catal"/>
    <property type="match status" value="1"/>
</dbReference>
<protein>
    <recommendedName>
        <fullName evidence="2">Alpha-L-arabinofuranosidase B catalytic domain-containing protein</fullName>
    </recommendedName>
</protein>
<evidence type="ECO:0000259" key="2">
    <source>
        <dbReference type="Pfam" id="PF09206"/>
    </source>
</evidence>